<feature type="compositionally biased region" description="Polar residues" evidence="1">
    <location>
        <begin position="362"/>
        <end position="396"/>
    </location>
</feature>
<feature type="compositionally biased region" description="Polar residues" evidence="1">
    <location>
        <begin position="761"/>
        <end position="775"/>
    </location>
</feature>
<reference evidence="2" key="1">
    <citation type="journal article" date="2020" name="Stud. Mycol.">
        <title>101 Dothideomycetes genomes: a test case for predicting lifestyles and emergence of pathogens.</title>
        <authorList>
            <person name="Haridas S."/>
            <person name="Albert R."/>
            <person name="Binder M."/>
            <person name="Bloem J."/>
            <person name="Labutti K."/>
            <person name="Salamov A."/>
            <person name="Andreopoulos B."/>
            <person name="Baker S."/>
            <person name="Barry K."/>
            <person name="Bills G."/>
            <person name="Bluhm B."/>
            <person name="Cannon C."/>
            <person name="Castanera R."/>
            <person name="Culley D."/>
            <person name="Daum C."/>
            <person name="Ezra D."/>
            <person name="Gonzalez J."/>
            <person name="Henrissat B."/>
            <person name="Kuo A."/>
            <person name="Liang C."/>
            <person name="Lipzen A."/>
            <person name="Lutzoni F."/>
            <person name="Magnuson J."/>
            <person name="Mondo S."/>
            <person name="Nolan M."/>
            <person name="Ohm R."/>
            <person name="Pangilinan J."/>
            <person name="Park H.-J."/>
            <person name="Ramirez L."/>
            <person name="Alfaro M."/>
            <person name="Sun H."/>
            <person name="Tritt A."/>
            <person name="Yoshinaga Y."/>
            <person name="Zwiers L.-H."/>
            <person name="Turgeon B."/>
            <person name="Goodwin S."/>
            <person name="Spatafora J."/>
            <person name="Crous P."/>
            <person name="Grigoriev I."/>
        </authorList>
    </citation>
    <scope>NUCLEOTIDE SEQUENCE</scope>
    <source>
        <strain evidence="2">CBS 121739</strain>
    </source>
</reference>
<feature type="compositionally biased region" description="Low complexity" evidence="1">
    <location>
        <begin position="561"/>
        <end position="576"/>
    </location>
</feature>
<feature type="region of interest" description="Disordered" evidence="1">
    <location>
        <begin position="332"/>
        <end position="396"/>
    </location>
</feature>
<feature type="region of interest" description="Disordered" evidence="1">
    <location>
        <begin position="533"/>
        <end position="594"/>
    </location>
</feature>
<evidence type="ECO:0000313" key="2">
    <source>
        <dbReference type="EMBL" id="KAF2756399.1"/>
    </source>
</evidence>
<dbReference type="AlphaFoldDB" id="A0A6A6W2P5"/>
<dbReference type="GeneID" id="54490889"/>
<keyword evidence="3" id="KW-1185">Reference proteome</keyword>
<dbReference type="RefSeq" id="XP_033598850.1">
    <property type="nucleotide sequence ID" value="XM_033749835.1"/>
</dbReference>
<evidence type="ECO:0000256" key="1">
    <source>
        <dbReference type="SAM" id="MobiDB-lite"/>
    </source>
</evidence>
<sequence>MSGSHRPPTSTLPNGDAPAGSGTAGSGTAGSGATNPILSTHLEPLRIVPFCHDYTRPQMSESNAQASIWHAAQHVNDCVSCLSLERQPPFFGSHVQATNSQLSWILSSLDRPLSPLVPATSERPALGLENYRRRPLHEFDYLFYATCSSIRQLYDELHLRLRSGFISLETMVAWPNLSIWPDVGTVQDLVTRLHGLWLLLMKQDLIAALQMHVKINQYLTGLLSEATPSTDPSNSQTFTDSLRAVESLRGPVRLLRHVLSQDGLIEMNKLAPAMIAIEINRYITREKARQQSDGGEHVQTSIQHAGHSSSQHAEVADKLREFLRRQTIPKAVYKMHDGSTHSSTNSTDSTTDTSRPLPSRTLPSRTLPSRTLPSHISPSRTSPSRLTAPKSTSQDLKCQCRKDPRSRCICLKSCTNRDFESRRLPCPCQLDPDYGKRGVQNAEPLQVYSIKPPPGLPATPTAAIAQSCPGLPATPTAAIAQSCPGLPATPTTAIAQSCPGLPATPTTAIAQSCPKPPPGLPYPPRPSGCLPATNPWPWGSSDAHQSMPVTPTKPRSHAQHSTSLCNNSSNSVSPPSQTFNPEAGLFTPRHDPPQPAAVRYYGPTQTYPDGTSSFRDISPMPFTAVIPGLGHKYTKPLPPIPSSGTPLPRSQTEPALGSQLSPQSSESGPSRHVRATSQDFCAQTFISAGGPGGVNDRPLVPWHLQAPSSEFTFSMAAERIQATLPRPSPWSSSTSQQQQSRNAGYARHQSVSPMDGDETVSRASPANTDPFTSPARSYGPIQRPGTEDSRRAHLRSTLSRIGRMISSGTSERKGKEPAYEQY</sequence>
<dbReference type="Proteomes" id="UP000799437">
    <property type="component" value="Unassembled WGS sequence"/>
</dbReference>
<organism evidence="2 3">
    <name type="scientific">Pseudovirgaria hyperparasitica</name>
    <dbReference type="NCBI Taxonomy" id="470096"/>
    <lineage>
        <taxon>Eukaryota</taxon>
        <taxon>Fungi</taxon>
        <taxon>Dikarya</taxon>
        <taxon>Ascomycota</taxon>
        <taxon>Pezizomycotina</taxon>
        <taxon>Dothideomycetes</taxon>
        <taxon>Dothideomycetes incertae sedis</taxon>
        <taxon>Acrospermales</taxon>
        <taxon>Acrospermaceae</taxon>
        <taxon>Pseudovirgaria</taxon>
    </lineage>
</organism>
<name>A0A6A6W2P5_9PEZI</name>
<feature type="compositionally biased region" description="Polar residues" evidence="1">
    <location>
        <begin position="298"/>
        <end position="312"/>
    </location>
</feature>
<evidence type="ECO:0000313" key="3">
    <source>
        <dbReference type="Proteomes" id="UP000799437"/>
    </source>
</evidence>
<feature type="region of interest" description="Disordered" evidence="1">
    <location>
        <begin position="724"/>
        <end position="822"/>
    </location>
</feature>
<protein>
    <submittedName>
        <fullName evidence="2">Uncharacterized protein</fullName>
    </submittedName>
</protein>
<gene>
    <name evidence="2" type="ORF">EJ05DRAFT_64215</name>
</gene>
<feature type="region of interest" description="Disordered" evidence="1">
    <location>
        <begin position="1"/>
        <end position="36"/>
    </location>
</feature>
<feature type="compositionally biased region" description="Polar residues" evidence="1">
    <location>
        <begin position="1"/>
        <end position="13"/>
    </location>
</feature>
<feature type="compositionally biased region" description="Low complexity" evidence="1">
    <location>
        <begin position="340"/>
        <end position="361"/>
    </location>
</feature>
<proteinExistence type="predicted"/>
<feature type="compositionally biased region" description="Polar residues" evidence="1">
    <location>
        <begin position="642"/>
        <end position="668"/>
    </location>
</feature>
<dbReference type="EMBL" id="ML996575">
    <property type="protein sequence ID" value="KAF2756399.1"/>
    <property type="molecule type" value="Genomic_DNA"/>
</dbReference>
<feature type="region of interest" description="Disordered" evidence="1">
    <location>
        <begin position="633"/>
        <end position="675"/>
    </location>
</feature>
<feature type="compositionally biased region" description="Low complexity" evidence="1">
    <location>
        <begin position="731"/>
        <end position="740"/>
    </location>
</feature>
<feature type="region of interest" description="Disordered" evidence="1">
    <location>
        <begin position="288"/>
        <end position="315"/>
    </location>
</feature>
<feature type="compositionally biased region" description="Basic and acidic residues" evidence="1">
    <location>
        <begin position="810"/>
        <end position="822"/>
    </location>
</feature>
<accession>A0A6A6W2P5</accession>